<dbReference type="AlphaFoldDB" id="A0A1Y0HS16"/>
<accession>A0A1Y0HS16</accession>
<dbReference type="KEGG" id="cceu:CBR64_05060"/>
<organism evidence="1 2">
    <name type="scientific">Cellulosimicrobium cellulans</name>
    <name type="common">Arthrobacter luteus</name>
    <dbReference type="NCBI Taxonomy" id="1710"/>
    <lineage>
        <taxon>Bacteria</taxon>
        <taxon>Bacillati</taxon>
        <taxon>Actinomycetota</taxon>
        <taxon>Actinomycetes</taxon>
        <taxon>Micrococcales</taxon>
        <taxon>Promicromonosporaceae</taxon>
        <taxon>Cellulosimicrobium</taxon>
    </lineage>
</organism>
<dbReference type="Proteomes" id="UP000196228">
    <property type="component" value="Chromosome"/>
</dbReference>
<dbReference type="EMBL" id="CP021383">
    <property type="protein sequence ID" value="ARU50952.1"/>
    <property type="molecule type" value="Genomic_DNA"/>
</dbReference>
<evidence type="ECO:0000313" key="2">
    <source>
        <dbReference type="Proteomes" id="UP000196228"/>
    </source>
</evidence>
<evidence type="ECO:0000313" key="1">
    <source>
        <dbReference type="EMBL" id="ARU50952.1"/>
    </source>
</evidence>
<reference evidence="1 2" key="1">
    <citation type="submission" date="2017-05" db="EMBL/GenBank/DDBJ databases">
        <authorList>
            <person name="Song R."/>
            <person name="Chenine A.L."/>
            <person name="Ruprecht R.M."/>
        </authorList>
    </citation>
    <scope>NUCLEOTIDE SEQUENCE [LARGE SCALE GENOMIC DNA]</scope>
    <source>
        <strain evidence="1 2">PSBB019</strain>
    </source>
</reference>
<proteinExistence type="predicted"/>
<sequence length="115" mass="12952">MRRPKVGGADLSGSARAAVLRYERQTDLPRGSVLVALTVWERAPAVVEPPVTSCGIWECCGYHRPLAQTRDILEDLVRRAPSGAGSELRRRVREADARMVGPLGGFWWRDQLRWR</sequence>
<gene>
    <name evidence="1" type="ORF">CBR64_05060</name>
</gene>
<protein>
    <submittedName>
        <fullName evidence="1">Uncharacterized protein</fullName>
    </submittedName>
</protein>
<name>A0A1Y0HS16_CELCE</name>